<dbReference type="RefSeq" id="WP_323124547.1">
    <property type="nucleotide sequence ID" value="NZ_JAYESH010000014.1"/>
</dbReference>
<organism evidence="1 2">
    <name type="scientific">Nocardia implantans</name>
    <dbReference type="NCBI Taxonomy" id="3108168"/>
    <lineage>
        <taxon>Bacteria</taxon>
        <taxon>Bacillati</taxon>
        <taxon>Actinomycetota</taxon>
        <taxon>Actinomycetes</taxon>
        <taxon>Mycobacteriales</taxon>
        <taxon>Nocardiaceae</taxon>
        <taxon>Nocardia</taxon>
    </lineage>
</organism>
<protein>
    <submittedName>
        <fullName evidence="1">Uncharacterized protein</fullName>
    </submittedName>
</protein>
<gene>
    <name evidence="1" type="ORF">U3653_31890</name>
</gene>
<accession>A0ABU6B4C8</accession>
<dbReference type="Proteomes" id="UP001348098">
    <property type="component" value="Unassembled WGS sequence"/>
</dbReference>
<dbReference type="EMBL" id="JAYKYQ010000020">
    <property type="protein sequence ID" value="MEB3514648.1"/>
    <property type="molecule type" value="Genomic_DNA"/>
</dbReference>
<evidence type="ECO:0000313" key="1">
    <source>
        <dbReference type="EMBL" id="MEB3514648.1"/>
    </source>
</evidence>
<name>A0ABU6B4C8_9NOCA</name>
<evidence type="ECO:0000313" key="2">
    <source>
        <dbReference type="Proteomes" id="UP001348098"/>
    </source>
</evidence>
<keyword evidence="2" id="KW-1185">Reference proteome</keyword>
<proteinExistence type="predicted"/>
<sequence>MQLHRDHDCPRKRAAFAALIAAGRITPDSARRPRLWGWSEESD</sequence>
<comment type="caution">
    <text evidence="1">The sequence shown here is derived from an EMBL/GenBank/DDBJ whole genome shotgun (WGS) entry which is preliminary data.</text>
</comment>
<reference evidence="1 2" key="1">
    <citation type="submission" date="2023-12" db="EMBL/GenBank/DDBJ databases">
        <title>novel species in genus Nocarida.</title>
        <authorList>
            <person name="Li Z."/>
        </authorList>
    </citation>
    <scope>NUCLEOTIDE SEQUENCE [LARGE SCALE GENOMIC DNA]</scope>
    <source>
        <strain evidence="1 2">CDC186</strain>
    </source>
</reference>